<accession>A0ABZ0GVF4</accession>
<organism evidence="1 2">
    <name type="scientific">Thalassotalea fonticola</name>
    <dbReference type="NCBI Taxonomy" id="3065649"/>
    <lineage>
        <taxon>Bacteria</taxon>
        <taxon>Pseudomonadati</taxon>
        <taxon>Pseudomonadota</taxon>
        <taxon>Gammaproteobacteria</taxon>
        <taxon>Alteromonadales</taxon>
        <taxon>Colwelliaceae</taxon>
        <taxon>Thalassotalea</taxon>
    </lineage>
</organism>
<dbReference type="RefSeq" id="WP_348398073.1">
    <property type="nucleotide sequence ID" value="NZ_CP136600.1"/>
</dbReference>
<proteinExistence type="predicted"/>
<dbReference type="InterPro" id="IPR011051">
    <property type="entry name" value="RmlC_Cupin_sf"/>
</dbReference>
<keyword evidence="2" id="KW-1185">Reference proteome</keyword>
<dbReference type="EMBL" id="CP136600">
    <property type="protein sequence ID" value="WOH39306.1"/>
    <property type="molecule type" value="Genomic_DNA"/>
</dbReference>
<evidence type="ECO:0000313" key="2">
    <source>
        <dbReference type="Proteomes" id="UP001301442"/>
    </source>
</evidence>
<protein>
    <recommendedName>
        <fullName evidence="3">Cysteine dioxygenase</fullName>
    </recommendedName>
</protein>
<evidence type="ECO:0000313" key="1">
    <source>
        <dbReference type="EMBL" id="WOH39306.1"/>
    </source>
</evidence>
<dbReference type="InterPro" id="IPR014710">
    <property type="entry name" value="RmlC-like_jellyroll"/>
</dbReference>
<evidence type="ECO:0008006" key="3">
    <source>
        <dbReference type="Google" id="ProtNLM"/>
    </source>
</evidence>
<dbReference type="Gene3D" id="2.60.120.10">
    <property type="entry name" value="Jelly Rolls"/>
    <property type="match status" value="1"/>
</dbReference>
<name>A0ABZ0GVF4_9GAMM</name>
<reference evidence="1 2" key="1">
    <citation type="submission" date="2023-09" db="EMBL/GenBank/DDBJ databases">
        <authorList>
            <person name="Qi X."/>
        </authorList>
    </citation>
    <scope>NUCLEOTIDE SEQUENCE [LARGE SCALE GENOMIC DNA]</scope>
    <source>
        <strain evidence="1 2">S1-1</strain>
    </source>
</reference>
<dbReference type="SUPFAM" id="SSF51182">
    <property type="entry name" value="RmlC-like cupins"/>
    <property type="match status" value="1"/>
</dbReference>
<dbReference type="Proteomes" id="UP001301442">
    <property type="component" value="Chromosome"/>
</dbReference>
<gene>
    <name evidence="1" type="ORF">RI844_08790</name>
</gene>
<sequence>MPVNNFNLEQFIVKARQAAVSQNPIKAAESLLQYTVADCENVINHMPIIAECERMLFEDDTVSIWYCRFEPSTVVPAHDHKMHVVVGVYQGTEEHTFFDNSNGIYKEVQSISLGAGEVEKLSPKQIHTVTAKNTASHALHIYLGKLSTVERSLFDFESGKEIPFTLNNYEKLAQIP</sequence>